<comment type="function">
    <text evidence="3 4">Binds specifically to cytosolic chaperonin (c-CPN) and transfers target proteins to it. Binds to nascent polypeptide chain and promotes folding in an environment in which there are many competing pathways for nonnative proteins.</text>
</comment>
<dbReference type="GO" id="GO:0005737">
    <property type="term" value="C:cytoplasm"/>
    <property type="evidence" value="ECO:0007669"/>
    <property type="project" value="TreeGrafter"/>
</dbReference>
<name>A0AAW1T336_9CHLO</name>
<proteinExistence type="inferred from homology"/>
<evidence type="ECO:0000256" key="1">
    <source>
        <dbReference type="ARBA" id="ARBA00008045"/>
    </source>
</evidence>
<dbReference type="PANTHER" id="PTHR21100">
    <property type="entry name" value="PREFOLDIN SUBUNIT 4"/>
    <property type="match status" value="1"/>
</dbReference>
<dbReference type="Gene3D" id="1.10.287.370">
    <property type="match status" value="1"/>
</dbReference>
<sequence>MASQPKSNAEVTYEDQQHINKFSKMHLRSKDILAEIKVKKSEVEELEDAGNELILADEEEVRYHVGECFHHVSVPDAEDLLQTARDAAEEELAKSQTELEELEASMKELKKVLYGKFGNSINLEE</sequence>
<evidence type="ECO:0000256" key="3">
    <source>
        <dbReference type="ARBA" id="ARBA00024667"/>
    </source>
</evidence>
<protein>
    <recommendedName>
        <fullName evidence="4">Prefoldin subunit 4</fullName>
    </recommendedName>
</protein>
<comment type="similarity">
    <text evidence="1 4">Belongs to the prefoldin subunit beta family.</text>
</comment>
<evidence type="ECO:0000256" key="5">
    <source>
        <dbReference type="SAM" id="Coils"/>
    </source>
</evidence>
<dbReference type="SUPFAM" id="SSF46579">
    <property type="entry name" value="Prefoldin"/>
    <property type="match status" value="1"/>
</dbReference>
<dbReference type="GO" id="GO:0051082">
    <property type="term" value="F:unfolded protein binding"/>
    <property type="evidence" value="ECO:0007669"/>
    <property type="project" value="InterPro"/>
</dbReference>
<comment type="caution">
    <text evidence="6">The sequence shown here is derived from an EMBL/GenBank/DDBJ whole genome shotgun (WGS) entry which is preliminary data.</text>
</comment>
<evidence type="ECO:0000313" key="6">
    <source>
        <dbReference type="EMBL" id="KAK9863098.1"/>
    </source>
</evidence>
<dbReference type="PANTHER" id="PTHR21100:SF9">
    <property type="entry name" value="PREFOLDIN SUBUNIT 4"/>
    <property type="match status" value="1"/>
</dbReference>
<dbReference type="Pfam" id="PF01920">
    <property type="entry name" value="Prefoldin_2"/>
    <property type="match status" value="1"/>
</dbReference>
<dbReference type="GO" id="GO:0016272">
    <property type="term" value="C:prefoldin complex"/>
    <property type="evidence" value="ECO:0007669"/>
    <property type="project" value="UniProtKB-UniRule"/>
</dbReference>
<gene>
    <name evidence="6" type="ORF">WJX84_007119</name>
</gene>
<reference evidence="6 7" key="1">
    <citation type="journal article" date="2024" name="Nat. Commun.">
        <title>Phylogenomics reveals the evolutionary origins of lichenization in chlorophyte algae.</title>
        <authorList>
            <person name="Puginier C."/>
            <person name="Libourel C."/>
            <person name="Otte J."/>
            <person name="Skaloud P."/>
            <person name="Haon M."/>
            <person name="Grisel S."/>
            <person name="Petersen M."/>
            <person name="Berrin J.G."/>
            <person name="Delaux P.M."/>
            <person name="Dal Grande F."/>
            <person name="Keller J."/>
        </authorList>
    </citation>
    <scope>NUCLEOTIDE SEQUENCE [LARGE SCALE GENOMIC DNA]</scope>
    <source>
        <strain evidence="6 7">SAG 2523</strain>
    </source>
</reference>
<dbReference type="CDD" id="cd23165">
    <property type="entry name" value="Prefoldin_4"/>
    <property type="match status" value="1"/>
</dbReference>
<dbReference type="FunFam" id="1.10.287.370:FF:000005">
    <property type="entry name" value="Prefoldin subunit 4"/>
    <property type="match status" value="1"/>
</dbReference>
<evidence type="ECO:0000313" key="7">
    <source>
        <dbReference type="Proteomes" id="UP001485043"/>
    </source>
</evidence>
<dbReference type="PIRSF" id="PIRSF016477">
    <property type="entry name" value="Prefoldin_subunit_4"/>
    <property type="match status" value="1"/>
</dbReference>
<keyword evidence="2 4" id="KW-0143">Chaperone</keyword>
<dbReference type="InterPro" id="IPR002777">
    <property type="entry name" value="PFD_beta-like"/>
</dbReference>
<comment type="subunit">
    <text evidence="4">Heterohexamer of two PFD-alpha type and four PFD-beta type subunits.</text>
</comment>
<evidence type="ECO:0000256" key="2">
    <source>
        <dbReference type="ARBA" id="ARBA00023186"/>
    </source>
</evidence>
<feature type="coiled-coil region" evidence="5">
    <location>
        <begin position="78"/>
        <end position="112"/>
    </location>
</feature>
<evidence type="ECO:0000256" key="4">
    <source>
        <dbReference type="PIRNR" id="PIRNR016477"/>
    </source>
</evidence>
<dbReference type="InterPro" id="IPR009053">
    <property type="entry name" value="Prefoldin"/>
</dbReference>
<accession>A0AAW1T336</accession>
<keyword evidence="5" id="KW-0175">Coiled coil</keyword>
<dbReference type="GO" id="GO:0009409">
    <property type="term" value="P:response to cold"/>
    <property type="evidence" value="ECO:0007669"/>
    <property type="project" value="UniProtKB-ARBA"/>
</dbReference>
<dbReference type="EMBL" id="JALJOV010000517">
    <property type="protein sequence ID" value="KAK9863098.1"/>
    <property type="molecule type" value="Genomic_DNA"/>
</dbReference>
<dbReference type="GO" id="GO:0006457">
    <property type="term" value="P:protein folding"/>
    <property type="evidence" value="ECO:0007669"/>
    <property type="project" value="UniProtKB-UniRule"/>
</dbReference>
<organism evidence="6 7">
    <name type="scientific">Apatococcus fuscideae</name>
    <dbReference type="NCBI Taxonomy" id="2026836"/>
    <lineage>
        <taxon>Eukaryota</taxon>
        <taxon>Viridiplantae</taxon>
        <taxon>Chlorophyta</taxon>
        <taxon>core chlorophytes</taxon>
        <taxon>Trebouxiophyceae</taxon>
        <taxon>Chlorellales</taxon>
        <taxon>Chlorellaceae</taxon>
        <taxon>Apatococcus</taxon>
    </lineage>
</organism>
<dbReference type="AlphaFoldDB" id="A0AAW1T336"/>
<dbReference type="InterPro" id="IPR016661">
    <property type="entry name" value="PFDN4"/>
</dbReference>
<keyword evidence="7" id="KW-1185">Reference proteome</keyword>
<dbReference type="Proteomes" id="UP001485043">
    <property type="component" value="Unassembled WGS sequence"/>
</dbReference>